<keyword evidence="1" id="KW-1133">Transmembrane helix</keyword>
<dbReference type="AlphaFoldDB" id="A0A6M1L049"/>
<accession>A0A6M1L049</accession>
<protein>
    <submittedName>
        <fullName evidence="2">Uncharacterized protein</fullName>
    </submittedName>
</protein>
<feature type="transmembrane region" description="Helical" evidence="1">
    <location>
        <begin position="187"/>
        <end position="206"/>
    </location>
</feature>
<evidence type="ECO:0000256" key="1">
    <source>
        <dbReference type="SAM" id="Phobius"/>
    </source>
</evidence>
<name>A0A6M1L049_9ACTN</name>
<feature type="transmembrane region" description="Helical" evidence="1">
    <location>
        <begin position="248"/>
        <end position="266"/>
    </location>
</feature>
<proteinExistence type="predicted"/>
<feature type="transmembrane region" description="Helical" evidence="1">
    <location>
        <begin position="87"/>
        <end position="110"/>
    </location>
</feature>
<keyword evidence="1" id="KW-0472">Membrane</keyword>
<comment type="caution">
    <text evidence="2">The sequence shown here is derived from an EMBL/GenBank/DDBJ whole genome shotgun (WGS) entry which is preliminary data.</text>
</comment>
<feature type="transmembrane region" description="Helical" evidence="1">
    <location>
        <begin position="130"/>
        <end position="154"/>
    </location>
</feature>
<reference evidence="2 3" key="1">
    <citation type="submission" date="2020-02" db="EMBL/GenBank/DDBJ databases">
        <title>Draft Genome Sequence of Verrucosispora sp. Strain CWR15, Isolated from Gulf of Mexico Sponge.</title>
        <authorList>
            <person name="Kennedy S.J."/>
            <person name="Cella E."/>
            <person name="Azarian T."/>
            <person name="Baker B.J."/>
            <person name="Shaw L.N."/>
        </authorList>
    </citation>
    <scope>NUCLEOTIDE SEQUENCE [LARGE SCALE GENOMIC DNA]</scope>
    <source>
        <strain evidence="2 3">CWR15</strain>
    </source>
</reference>
<evidence type="ECO:0000313" key="2">
    <source>
        <dbReference type="EMBL" id="NGM13472.1"/>
    </source>
</evidence>
<dbReference type="RefSeq" id="WP_164447429.1">
    <property type="nucleotide sequence ID" value="NZ_SAIY01000004.1"/>
</dbReference>
<feature type="transmembrane region" description="Helical" evidence="1">
    <location>
        <begin position="161"/>
        <end position="181"/>
    </location>
</feature>
<keyword evidence="1" id="KW-0812">Transmembrane</keyword>
<sequence length="352" mass="37570">MSRLEERYRRVLRLLPAGYRRQWEDDMVAAFLETMQTGDAETDEYLADHGRPSLAEMTSILSLAVRLRIGGPDAPPRPYVWGQAVRLAVLTGVLTQAAMATVGLAVTLWLTGALSWLPAPASEWALVPPIGTWQATLHVAGYAWLPAFLALVLGHRRVAQAVAVIAIAPQAVTVAVEQAAGPAPLTVAAWAMLVVELLLLVAMSAVHRDGVPVARRRWLLALPVGILAVPVPLFVAQASMPALRLLDWPGLCCVLVVVAMVVHLGVRAFRPPSRTLPWSLALVILAATALVQRTATLPDLVGQVQRTALLTIASVQIVAVLAVGVPLAVLAFRLLRHLPSVSAAAQPPHTAD</sequence>
<dbReference type="Proteomes" id="UP000478148">
    <property type="component" value="Unassembled WGS sequence"/>
</dbReference>
<evidence type="ECO:0000313" key="3">
    <source>
        <dbReference type="Proteomes" id="UP000478148"/>
    </source>
</evidence>
<feature type="transmembrane region" description="Helical" evidence="1">
    <location>
        <begin position="307"/>
        <end position="332"/>
    </location>
</feature>
<organism evidence="2 3">
    <name type="scientific">Verrucosispora sioxanthis</name>
    <dbReference type="NCBI Taxonomy" id="2499994"/>
    <lineage>
        <taxon>Bacteria</taxon>
        <taxon>Bacillati</taxon>
        <taxon>Actinomycetota</taxon>
        <taxon>Actinomycetes</taxon>
        <taxon>Micromonosporales</taxon>
        <taxon>Micromonosporaceae</taxon>
        <taxon>Micromonospora</taxon>
    </lineage>
</organism>
<feature type="transmembrane region" description="Helical" evidence="1">
    <location>
        <begin position="218"/>
        <end position="236"/>
    </location>
</feature>
<keyword evidence="3" id="KW-1185">Reference proteome</keyword>
<dbReference type="EMBL" id="SAIY01000004">
    <property type="protein sequence ID" value="NGM13472.1"/>
    <property type="molecule type" value="Genomic_DNA"/>
</dbReference>
<gene>
    <name evidence="2" type="ORF">ENC19_12760</name>
</gene>
<feature type="transmembrane region" description="Helical" evidence="1">
    <location>
        <begin position="278"/>
        <end position="295"/>
    </location>
</feature>